<keyword evidence="2 3" id="KW-0808">Transferase</keyword>
<gene>
    <name evidence="3" type="ORF">ABEG18_18245</name>
</gene>
<accession>A0AAU7JBE2</accession>
<name>A0AAU7JBE2_9HYPH</name>
<dbReference type="EMBL" id="CP157484">
    <property type="protein sequence ID" value="XBO37650.1"/>
    <property type="molecule type" value="Genomic_DNA"/>
</dbReference>
<proteinExistence type="predicted"/>
<keyword evidence="1 3" id="KW-0489">Methyltransferase</keyword>
<dbReference type="SUPFAM" id="SSF53335">
    <property type="entry name" value="S-adenosyl-L-methionine-dependent methyltransferases"/>
    <property type="match status" value="1"/>
</dbReference>
<dbReference type="InterPro" id="IPR003788">
    <property type="entry name" value="NDUFAF7"/>
</dbReference>
<dbReference type="PANTHER" id="PTHR12049">
    <property type="entry name" value="PROTEIN ARGININE METHYLTRANSFERASE NDUFAF7, MITOCHONDRIAL"/>
    <property type="match status" value="1"/>
</dbReference>
<dbReference type="PANTHER" id="PTHR12049:SF7">
    <property type="entry name" value="PROTEIN ARGININE METHYLTRANSFERASE NDUFAF7, MITOCHONDRIAL"/>
    <property type="match status" value="1"/>
</dbReference>
<dbReference type="GO" id="GO:0035243">
    <property type="term" value="F:protein-arginine omega-N symmetric methyltransferase activity"/>
    <property type="evidence" value="ECO:0007669"/>
    <property type="project" value="TreeGrafter"/>
</dbReference>
<dbReference type="RefSeq" id="WP_406854474.1">
    <property type="nucleotide sequence ID" value="NZ_CP157484.1"/>
</dbReference>
<evidence type="ECO:0000313" key="3">
    <source>
        <dbReference type="EMBL" id="XBO37650.1"/>
    </source>
</evidence>
<dbReference type="GO" id="GO:0032259">
    <property type="term" value="P:methylation"/>
    <property type="evidence" value="ECO:0007669"/>
    <property type="project" value="UniProtKB-KW"/>
</dbReference>
<evidence type="ECO:0000256" key="2">
    <source>
        <dbReference type="ARBA" id="ARBA00022679"/>
    </source>
</evidence>
<organism evidence="3">
    <name type="scientific">Alsobacter sp. KACC 23698</name>
    <dbReference type="NCBI Taxonomy" id="3149229"/>
    <lineage>
        <taxon>Bacteria</taxon>
        <taxon>Pseudomonadati</taxon>
        <taxon>Pseudomonadota</taxon>
        <taxon>Alphaproteobacteria</taxon>
        <taxon>Hyphomicrobiales</taxon>
        <taxon>Alsobacteraceae</taxon>
        <taxon>Alsobacter</taxon>
    </lineage>
</organism>
<dbReference type="InterPro" id="IPR038375">
    <property type="entry name" value="NDUFAF7_sf"/>
</dbReference>
<protein>
    <submittedName>
        <fullName evidence="3">SAM-dependent methyltransferase</fullName>
        <ecNumber evidence="3">2.1.1.-</ecNumber>
    </submittedName>
</protein>
<evidence type="ECO:0000256" key="1">
    <source>
        <dbReference type="ARBA" id="ARBA00022603"/>
    </source>
</evidence>
<dbReference type="Gene3D" id="3.40.50.12710">
    <property type="match status" value="1"/>
</dbReference>
<dbReference type="EC" id="2.1.1.-" evidence="3"/>
<dbReference type="AlphaFoldDB" id="A0AAU7JBE2"/>
<dbReference type="Pfam" id="PF02636">
    <property type="entry name" value="Methyltransf_28"/>
    <property type="match status" value="1"/>
</dbReference>
<dbReference type="InterPro" id="IPR029063">
    <property type="entry name" value="SAM-dependent_MTases_sf"/>
</dbReference>
<reference evidence="3" key="1">
    <citation type="submission" date="2024-05" db="EMBL/GenBank/DDBJ databases">
        <authorList>
            <person name="Kim S."/>
            <person name="Heo J."/>
            <person name="Choi H."/>
            <person name="Choi Y."/>
            <person name="Kwon S.-W."/>
            <person name="Kim Y."/>
        </authorList>
    </citation>
    <scope>NUCLEOTIDE SEQUENCE</scope>
    <source>
        <strain evidence="3">KACC 23698</strain>
    </source>
</reference>
<sequence length="371" mass="38061">MTPLGRRLAAEIAAAGPISVARYMAACLGDPLHGYYATRDPFGPQGDFVTAPEISQMFGELIGLWCAEAWMRLGSPAVLRLVELGPGRGTLMADALRAARALPPFRAALDVRLVETSPTLRARQEAALAGVGVPVAWASDVDEIPPGPALVIANEFFDALPIRQFVKVQDGWRERLVGLAEGDDPAALRFGLAPEPEPMLADAPGEPGAVLEVGEAGLDIARRLAERFAATGGAALAIDYGHARPGFGDTLQAVRAHAYADPLAEPGEADLTAHVDFAALGRVARKAGAVVHGPVTQGAFLRGLGLAERAAALKRGAAPPVAAAVDAAAARLAGGGDGMGELFKVLAFGSPGMGPLPGFGLPGIDTGGPHP</sequence>